<gene>
    <name evidence="1" type="ORF">COZ37_07515</name>
</gene>
<proteinExistence type="predicted"/>
<protein>
    <submittedName>
        <fullName evidence="1">Uncharacterized protein</fullName>
    </submittedName>
</protein>
<sequence length="79" mass="8668">MRLINERDWDVETNVTTDIDLDLAYIKLSDMFAPGLSATIGRQEILLGKGLMVGSRNPIGVLGVITAQDYNARKAFDAV</sequence>
<evidence type="ECO:0000313" key="2">
    <source>
        <dbReference type="Proteomes" id="UP000229703"/>
    </source>
</evidence>
<dbReference type="Proteomes" id="UP000229703">
    <property type="component" value="Unassembled WGS sequence"/>
</dbReference>
<reference evidence="2" key="1">
    <citation type="submission" date="2017-09" db="EMBL/GenBank/DDBJ databases">
        <title>Depth-based differentiation of microbial function through sediment-hosted aquifers and enrichment of novel symbionts in the deep terrestrial subsurface.</title>
        <authorList>
            <person name="Probst A.J."/>
            <person name="Ladd B."/>
            <person name="Jarett J.K."/>
            <person name="Geller-Mcgrath D.E."/>
            <person name="Sieber C.M.K."/>
            <person name="Emerson J.B."/>
            <person name="Anantharaman K."/>
            <person name="Thomas B.C."/>
            <person name="Malmstrom R."/>
            <person name="Stieglmeier M."/>
            <person name="Klingl A."/>
            <person name="Woyke T."/>
            <person name="Ryan C.M."/>
            <person name="Banfield J.F."/>
        </authorList>
    </citation>
    <scope>NUCLEOTIDE SEQUENCE [LARGE SCALE GENOMIC DNA]</scope>
</reference>
<dbReference type="EMBL" id="PFJK01000320">
    <property type="protein sequence ID" value="PIX76510.1"/>
    <property type="molecule type" value="Genomic_DNA"/>
</dbReference>
<name>A0A2M7M1B7_9BACT</name>
<accession>A0A2M7M1B7</accession>
<comment type="caution">
    <text evidence="1">The sequence shown here is derived from an EMBL/GenBank/DDBJ whole genome shotgun (WGS) entry which is preliminary data.</text>
</comment>
<organism evidence="1 2">
    <name type="scientific">bacterium (Candidatus Ratteibacteria) CG_4_10_14_3_um_filter_41_18</name>
    <dbReference type="NCBI Taxonomy" id="2014287"/>
    <lineage>
        <taxon>Bacteria</taxon>
        <taxon>Candidatus Ratteibacteria</taxon>
    </lineage>
</organism>
<feature type="non-terminal residue" evidence="1">
    <location>
        <position position="79"/>
    </location>
</feature>
<dbReference type="AlphaFoldDB" id="A0A2M7M1B7"/>
<evidence type="ECO:0000313" key="1">
    <source>
        <dbReference type="EMBL" id="PIX76510.1"/>
    </source>
</evidence>